<organism evidence="2 3">
    <name type="scientific">Kosakonia oryzae</name>
    <dbReference type="NCBI Taxonomy" id="497725"/>
    <lineage>
        <taxon>Bacteria</taxon>
        <taxon>Pseudomonadati</taxon>
        <taxon>Pseudomonadota</taxon>
        <taxon>Gammaproteobacteria</taxon>
        <taxon>Enterobacterales</taxon>
        <taxon>Enterobacteriaceae</taxon>
        <taxon>Kosakonia</taxon>
    </lineage>
</organism>
<keyword evidence="1" id="KW-0472">Membrane</keyword>
<accession>A0AA94KQ13</accession>
<reference evidence="2 3" key="1">
    <citation type="submission" date="2016-10" db="EMBL/GenBank/DDBJ databases">
        <authorList>
            <person name="Varghese N."/>
            <person name="Submissions S."/>
        </authorList>
    </citation>
    <scope>NUCLEOTIDE SEQUENCE [LARGE SCALE GENOMIC DNA]</scope>
    <source>
        <strain evidence="2 3">CGMCC 1.7012</strain>
    </source>
</reference>
<protein>
    <submittedName>
        <fullName evidence="2">Uncharacterized protein</fullName>
    </submittedName>
</protein>
<dbReference type="EMBL" id="FOKO01000003">
    <property type="protein sequence ID" value="SFC45931.1"/>
    <property type="molecule type" value="Genomic_DNA"/>
</dbReference>
<dbReference type="AlphaFoldDB" id="A0AA94KQ13"/>
<proteinExistence type="predicted"/>
<evidence type="ECO:0000256" key="1">
    <source>
        <dbReference type="SAM" id="Phobius"/>
    </source>
</evidence>
<feature type="transmembrane region" description="Helical" evidence="1">
    <location>
        <begin position="12"/>
        <end position="31"/>
    </location>
</feature>
<dbReference type="Proteomes" id="UP000182314">
    <property type="component" value="Unassembled WGS sequence"/>
</dbReference>
<comment type="caution">
    <text evidence="2">The sequence shown here is derived from an EMBL/GenBank/DDBJ whole genome shotgun (WGS) entry which is preliminary data.</text>
</comment>
<sequence>MKLMKNKLQTRIIVLVFVVIYLIFPTTVFYGEYNKLFENVSPGNSFKVAVYKIGVYNIYSLYKYMNNEDYFFVVYDKCANVVFKPSLWFGASQSVVYGGFNFSKRNRNELFFPTNEGVDSIELVSTPGCSL</sequence>
<evidence type="ECO:0000313" key="3">
    <source>
        <dbReference type="Proteomes" id="UP000182314"/>
    </source>
</evidence>
<gene>
    <name evidence="2" type="ORF">SAMN05216286_2348</name>
</gene>
<keyword evidence="1" id="KW-1133">Transmembrane helix</keyword>
<evidence type="ECO:0000313" key="2">
    <source>
        <dbReference type="EMBL" id="SFC45931.1"/>
    </source>
</evidence>
<name>A0AA94KQ13_9ENTR</name>
<keyword evidence="1" id="KW-0812">Transmembrane</keyword>